<reference evidence="14" key="1">
    <citation type="submission" date="2016-05" db="EMBL/GenBank/DDBJ databases">
        <authorList>
            <person name="Naeem Raeece"/>
        </authorList>
    </citation>
    <scope>NUCLEOTIDE SEQUENCE [LARGE SCALE GENOMIC DNA]</scope>
</reference>
<name>A0A1A8YL05_PLAOA</name>
<keyword evidence="5" id="KW-0677">Repeat</keyword>
<dbReference type="GO" id="GO:0005524">
    <property type="term" value="F:ATP binding"/>
    <property type="evidence" value="ECO:0007669"/>
    <property type="project" value="UniProtKB-KW"/>
</dbReference>
<feature type="domain" description="PLD phosphodiesterase" evidence="12">
    <location>
        <begin position="296"/>
        <end position="322"/>
    </location>
</feature>
<dbReference type="Gene3D" id="3.30.870.10">
    <property type="entry name" value="Endonuclease Chain A"/>
    <property type="match status" value="2"/>
</dbReference>
<dbReference type="InterPro" id="IPR025202">
    <property type="entry name" value="PLD-like_dom"/>
</dbReference>
<dbReference type="InterPro" id="IPR016270">
    <property type="entry name" value="PGS1"/>
</dbReference>
<keyword evidence="3 10" id="KW-0444">Lipid biosynthesis</keyword>
<dbReference type="PANTHER" id="PTHR12586:SF1">
    <property type="entry name" value="CDP-DIACYLGLYCEROL--GLYCEROL-3-PHOSPHATE 3-PHOSPHATIDYLTRANSFERASE, MITOCHONDRIAL"/>
    <property type="match status" value="1"/>
</dbReference>
<comment type="similarity">
    <text evidence="2 10">Belongs to the CDP-alcohol phosphatidyltransferase class-II family.</text>
</comment>
<evidence type="ECO:0000256" key="1">
    <source>
        <dbReference type="ARBA" id="ARBA00005042"/>
    </source>
</evidence>
<dbReference type="PANTHER" id="PTHR12586">
    <property type="entry name" value="CDP-DIACYLGLYCEROL--SERINE O-PHOSPHATIDYLTRANSFERASE"/>
    <property type="match status" value="1"/>
</dbReference>
<evidence type="ECO:0000256" key="3">
    <source>
        <dbReference type="ARBA" id="ARBA00022516"/>
    </source>
</evidence>
<proteinExistence type="inferred from homology"/>
<dbReference type="InterPro" id="IPR001736">
    <property type="entry name" value="PLipase_D/transphosphatidylase"/>
</dbReference>
<dbReference type="Pfam" id="PF13091">
    <property type="entry name" value="PLDc_2"/>
    <property type="match status" value="1"/>
</dbReference>
<dbReference type="GO" id="GO:0008444">
    <property type="term" value="F:CDP-diacylglycerol-glycerol-3-phosphate 3-phosphatidyltransferase activity"/>
    <property type="evidence" value="ECO:0007669"/>
    <property type="project" value="UniProtKB-EC"/>
</dbReference>
<accession>A0A1A8YL05</accession>
<dbReference type="PROSITE" id="PS50035">
    <property type="entry name" value="PLD"/>
    <property type="match status" value="1"/>
</dbReference>
<evidence type="ECO:0000259" key="12">
    <source>
        <dbReference type="PROSITE" id="PS50035"/>
    </source>
</evidence>
<evidence type="ECO:0000256" key="5">
    <source>
        <dbReference type="ARBA" id="ARBA00022737"/>
    </source>
</evidence>
<dbReference type="AlphaFoldDB" id="A0A1A8YL05"/>
<keyword evidence="10" id="KW-0496">Mitochondrion</keyword>
<dbReference type="SMART" id="SM00155">
    <property type="entry name" value="PLDc"/>
    <property type="match status" value="1"/>
</dbReference>
<evidence type="ECO:0000256" key="8">
    <source>
        <dbReference type="ARBA" id="ARBA00023264"/>
    </source>
</evidence>
<keyword evidence="10" id="KW-0547">Nucleotide-binding</keyword>
<organism evidence="13 14">
    <name type="scientific">Plasmodium ovale wallikeri</name>
    <dbReference type="NCBI Taxonomy" id="864142"/>
    <lineage>
        <taxon>Eukaryota</taxon>
        <taxon>Sar</taxon>
        <taxon>Alveolata</taxon>
        <taxon>Apicomplexa</taxon>
        <taxon>Aconoidasida</taxon>
        <taxon>Haemosporida</taxon>
        <taxon>Plasmodiidae</taxon>
        <taxon>Plasmodium</taxon>
        <taxon>Plasmodium (Plasmodium)</taxon>
    </lineage>
</organism>
<comment type="catalytic activity">
    <reaction evidence="9 10">
        <text>a CDP-1,2-diacyl-sn-glycerol + sn-glycerol 3-phosphate = a 1,2-diacyl-sn-glycero-3-phospho-(1'-sn-glycero-3'-phosphate) + CMP + H(+)</text>
        <dbReference type="Rhea" id="RHEA:12593"/>
        <dbReference type="ChEBI" id="CHEBI:15378"/>
        <dbReference type="ChEBI" id="CHEBI:57597"/>
        <dbReference type="ChEBI" id="CHEBI:58332"/>
        <dbReference type="ChEBI" id="CHEBI:60110"/>
        <dbReference type="ChEBI" id="CHEBI:60377"/>
        <dbReference type="EC" id="2.7.8.5"/>
    </reaction>
</comment>
<dbReference type="UniPathway" id="UPA00084">
    <property type="reaction ID" value="UER00503"/>
</dbReference>
<evidence type="ECO:0000313" key="14">
    <source>
        <dbReference type="Proteomes" id="UP000078555"/>
    </source>
</evidence>
<dbReference type="Proteomes" id="UP000078555">
    <property type="component" value="Unassembled WGS sequence"/>
</dbReference>
<comment type="pathway">
    <text evidence="1 10">Phospholipid metabolism; phosphatidylglycerol biosynthesis; phosphatidylglycerol from CDP-diacylglycerol: step 1/2.</text>
</comment>
<dbReference type="GO" id="GO:0005739">
    <property type="term" value="C:mitochondrion"/>
    <property type="evidence" value="ECO:0007669"/>
    <property type="project" value="UniProtKB-SubCell"/>
</dbReference>
<feature type="region of interest" description="Disordered" evidence="11">
    <location>
        <begin position="417"/>
        <end position="450"/>
    </location>
</feature>
<sequence>MYTPRRTKFIFSNVATRVPVNLSAYRPVNLSAYRPVNLSAYRPVNPSAYRPINLSPIYPCINTHLTTIYPPVYALIYPPACAPFYASFIPSKLPQRNFLSTTATSCVQMLSPFEKPATAEILQKLHIAKTHAPYMEIHFPRVPFHVSYPSKHIYIYTLPQYIPKLRKRKNMSLKFVIRDPKAKVLFSPEEFFNTLNDMFRNAKERIVISCLYMGIGDLEKELVQSIKNNKTIKKLRVDVLIDKQRGTRPEGKLKESSVSVLSKLFSHGTNVNISLFHNPLLGAILYNILPYRVNEAMGVMHMKVFISDNTLILSGANLSDSYLRNRQDRYLLIENKLLADSVHKIVNTVQKMSFTLNFDLTTHWKSDLMNPLIDSHIFREQFYRRIQYILKDIQTDILEYEQKNLGETWEGDKNSENFLEQSSTTGSNNIGENDQTSCVTSSSCRGKEKTEGGKISNMLRCLKNGILQSNKEKNEQKFKSESKKLIDLSTPCGEKDNFFYPLYEKNKSILVVELALQCAFSIPPIYDESNMLEIFLENIEKYDQSLVISSGYLNFPENFLKLLRCIYDNLTLKRGKIQFITAAPSANSFYKSKGLSNYIPLAYSIIAHTCIEFITKNIVNVFKNVGKKCHLKKLYACTNIYLEYHKPSWTYHSKGMWVINDIKKNNYQSREHNGKKEWLGKTNISKCMTNFCDNVGNCMNKSEYYDNEKKNKLYVHFLNEKEFNDSYTNNNISEGADDLPWGTVMGSSNYGHRATYRDLEMSFVIKTNDDNLKHGFCEDKRLHGCTTARLLNCSTAQLHDCSTATATATALLFVICPTYYP</sequence>
<gene>
    <name evidence="13" type="ORF">POVWA1_011040</name>
</gene>
<keyword evidence="6 10" id="KW-0443">Lipid metabolism</keyword>
<keyword evidence="14" id="KW-1185">Reference proteome</keyword>
<dbReference type="EMBL" id="FLRD01000035">
    <property type="protein sequence ID" value="SBT32224.1"/>
    <property type="molecule type" value="Genomic_DNA"/>
</dbReference>
<evidence type="ECO:0000256" key="4">
    <source>
        <dbReference type="ARBA" id="ARBA00022679"/>
    </source>
</evidence>
<evidence type="ECO:0000256" key="7">
    <source>
        <dbReference type="ARBA" id="ARBA00023209"/>
    </source>
</evidence>
<protein>
    <recommendedName>
        <fullName evidence="10">CDP-diacylglycerol--glycerol-3-phosphate 3-phosphatidyltransferase</fullName>
        <ecNumber evidence="10">2.7.8.5</ecNumber>
    </recommendedName>
</protein>
<dbReference type="GO" id="GO:0032049">
    <property type="term" value="P:cardiolipin biosynthetic process"/>
    <property type="evidence" value="ECO:0007669"/>
    <property type="project" value="InterPro"/>
</dbReference>
<evidence type="ECO:0000256" key="9">
    <source>
        <dbReference type="ARBA" id="ARBA00048586"/>
    </source>
</evidence>
<evidence type="ECO:0000256" key="6">
    <source>
        <dbReference type="ARBA" id="ARBA00023098"/>
    </source>
</evidence>
<evidence type="ECO:0000256" key="2">
    <source>
        <dbReference type="ARBA" id="ARBA00010682"/>
    </source>
</evidence>
<comment type="function">
    <text evidence="10">Functions in the biosynthesis of the anionic phospholipids phosphatidylglycerol and cardiolipin.</text>
</comment>
<comment type="subcellular location">
    <subcellularLocation>
        <location evidence="10">Mitochondrion</location>
    </subcellularLocation>
</comment>
<keyword evidence="8 10" id="KW-1208">Phospholipid metabolism</keyword>
<keyword evidence="10" id="KW-0067">ATP-binding</keyword>
<feature type="compositionally biased region" description="Polar residues" evidence="11">
    <location>
        <begin position="417"/>
        <end position="444"/>
    </location>
</feature>
<dbReference type="SUPFAM" id="SSF56024">
    <property type="entry name" value="Phospholipase D/nuclease"/>
    <property type="match status" value="1"/>
</dbReference>
<dbReference type="EC" id="2.7.8.5" evidence="10"/>
<evidence type="ECO:0000313" key="13">
    <source>
        <dbReference type="EMBL" id="SBT32224.1"/>
    </source>
</evidence>
<dbReference type="CDD" id="cd09135">
    <property type="entry name" value="PLDc_PGS1_euk_1"/>
    <property type="match status" value="1"/>
</dbReference>
<keyword evidence="4 10" id="KW-0808">Transferase</keyword>
<evidence type="ECO:0000256" key="11">
    <source>
        <dbReference type="SAM" id="MobiDB-lite"/>
    </source>
</evidence>
<evidence type="ECO:0000256" key="10">
    <source>
        <dbReference type="RuleBase" id="RU365024"/>
    </source>
</evidence>
<keyword evidence="7 10" id="KW-0594">Phospholipid biosynthesis</keyword>